<reference evidence="7" key="1">
    <citation type="submission" date="2023-11" db="EMBL/GenBank/DDBJ databases">
        <authorList>
            <person name="Alioto T."/>
            <person name="Alioto T."/>
            <person name="Gomez Garrido J."/>
        </authorList>
    </citation>
    <scope>NUCLEOTIDE SEQUENCE</scope>
</reference>
<accession>A0AAI8Z7M2</accession>
<dbReference type="InterPro" id="IPR002099">
    <property type="entry name" value="MutL/Mlh/PMS"/>
</dbReference>
<evidence type="ECO:0000313" key="8">
    <source>
        <dbReference type="Proteomes" id="UP001296104"/>
    </source>
</evidence>
<proteinExistence type="inferred from homology"/>
<dbReference type="SMART" id="SM01340">
    <property type="entry name" value="DNA_mis_repair"/>
    <property type="match status" value="1"/>
</dbReference>
<feature type="compositionally biased region" description="Basic and acidic residues" evidence="4">
    <location>
        <begin position="427"/>
        <end position="447"/>
    </location>
</feature>
<dbReference type="InterPro" id="IPR037198">
    <property type="entry name" value="MutL_C_sf"/>
</dbReference>
<dbReference type="PROSITE" id="PS00058">
    <property type="entry name" value="DNA_MISMATCH_REPAIR_1"/>
    <property type="match status" value="1"/>
</dbReference>
<dbReference type="SMART" id="SM00853">
    <property type="entry name" value="MutL_C"/>
    <property type="match status" value="1"/>
</dbReference>
<evidence type="ECO:0000256" key="4">
    <source>
        <dbReference type="SAM" id="MobiDB-lite"/>
    </source>
</evidence>
<dbReference type="Gene3D" id="3.30.230.10">
    <property type="match status" value="1"/>
</dbReference>
<dbReference type="SUPFAM" id="SSF118116">
    <property type="entry name" value="DNA mismatch repair protein MutL"/>
    <property type="match status" value="1"/>
</dbReference>
<feature type="region of interest" description="Disordered" evidence="4">
    <location>
        <begin position="732"/>
        <end position="751"/>
    </location>
</feature>
<feature type="region of interest" description="Disordered" evidence="4">
    <location>
        <begin position="362"/>
        <end position="447"/>
    </location>
</feature>
<comment type="similarity">
    <text evidence="1">Belongs to the DNA mismatch repair MutL/HexB family.</text>
</comment>
<dbReference type="InterPro" id="IPR020568">
    <property type="entry name" value="Ribosomal_Su5_D2-typ_SF"/>
</dbReference>
<organism evidence="7 8">
    <name type="scientific">Lecanosticta acicola</name>
    <dbReference type="NCBI Taxonomy" id="111012"/>
    <lineage>
        <taxon>Eukaryota</taxon>
        <taxon>Fungi</taxon>
        <taxon>Dikarya</taxon>
        <taxon>Ascomycota</taxon>
        <taxon>Pezizomycotina</taxon>
        <taxon>Dothideomycetes</taxon>
        <taxon>Dothideomycetidae</taxon>
        <taxon>Mycosphaerellales</taxon>
        <taxon>Mycosphaerellaceae</taxon>
        <taxon>Lecanosticta</taxon>
    </lineage>
</organism>
<dbReference type="InterPro" id="IPR014762">
    <property type="entry name" value="DNA_mismatch_repair_CS"/>
</dbReference>
<dbReference type="Pfam" id="PF13589">
    <property type="entry name" value="HATPase_c_3"/>
    <property type="match status" value="1"/>
</dbReference>
<dbReference type="PANTHER" id="PTHR10073:SF52">
    <property type="entry name" value="MISMATCH REPAIR ENDONUCLEASE PMS2"/>
    <property type="match status" value="1"/>
</dbReference>
<dbReference type="FunFam" id="3.30.230.10:FF:000120">
    <property type="entry name" value="Mismatch repair endonuclease PMS2"/>
    <property type="match status" value="1"/>
</dbReference>
<dbReference type="InterPro" id="IPR014721">
    <property type="entry name" value="Ribsml_uS5_D2-typ_fold_subgr"/>
</dbReference>
<dbReference type="InterPro" id="IPR014790">
    <property type="entry name" value="MutL_C"/>
</dbReference>
<dbReference type="InterPro" id="IPR013507">
    <property type="entry name" value="DNA_mismatch_S5_2-like"/>
</dbReference>
<feature type="domain" description="MutL C-terminal dimerisation" evidence="5">
    <location>
        <begin position="872"/>
        <end position="1033"/>
    </location>
</feature>
<dbReference type="FunFam" id="3.30.565.10:FF:000014">
    <property type="entry name" value="Mismatch repair endonuclease pms1, putative"/>
    <property type="match status" value="1"/>
</dbReference>
<feature type="compositionally biased region" description="Polar residues" evidence="4">
    <location>
        <begin position="363"/>
        <end position="382"/>
    </location>
</feature>
<dbReference type="NCBIfam" id="TIGR00585">
    <property type="entry name" value="mutl"/>
    <property type="match status" value="1"/>
</dbReference>
<sequence>MATIKPIENGSVHQITSGQVITDLRSVVKELLENSLDAGATSIEVRFVNQGLDAIEVKDNGRGISPEDYDSVAVKHATSKLSTYDDLSNLDTFGFRGEALSSLCALAKLSVLTARAEDDVGKKLEFDMSGRLKSTSPSAAQKGTTVYVEDIFYNLPVRRKELEKNIKRDFSKLLEHMNAYACISVGVRIAVSNQMPKGKKVPVFSTKSNTTTKENIMNVFGAKTLLSLLPLDLHLEMAPSLGPSTQSARNWSTQATNRSLKVHVQGHISKPIIGEGRSAPDRQMFFVNSRPCQLPQVKKAITEVYNQFNISQTPFIFANLLMDTNAYDVNVSPDKRTILLHDQQALLESLKANLTELFERTDQTVPHSTLSNRKLPTYQPLSISRRPTAEASLEATAEHSESNSEGDDAAEHRTYSLGSPSNLIHGSGRDATCRSEKQFSKTQERRNAAAEARMVADSSSVVEAAANDDRPSSVVHCVTAEDSRPPGVQNETIGAVKSYDAALQPAENTSNGIAHIPSADSHRPVDRTDAVTNPAPLSTPYDDLFSQRPPIQPPVPSFAPGSTRASPGPIQNAFDKMRPKRTPQQVAEITVGDKTTTTVIGSSLPPWKKRRVYKPENSQAIAAFGASPMLARGLRRNFAAPGSQLELQNREIQEDSDDEVEGSSRMECLGDQKDDEDSDNDDDIMRDAPDGAEDDVLETDEREQEPYLLGAKSYSDLRDGLDSTHGRHCPIEPSSGILDDASPAPVNDDEWDEDYMDEEEKKRREDERVAALIQQAEENAARPTEQNVKRAEQVFKHGLSRKRATTKLVGYLNDITTEKIEKGLSRLQQVTSGLEPMVDADGSLVKQQLDDEEAESRLSLTVTKADFGQMKIVGQFNLGFILAVRPGTTPSEDDLFIIDQHAADEKYNFECLQRTTQLQSQRLVRPKELELSAVQEEIVLSHPDALKANGFEIESTSSSTMDLDGAEDSHRSLRLLTLPMSKEKTFDLSDLEELIHLLSEHPSGSSSIPRPKKVQKILAMRACRSSIMVGKTLTVKQMERVVQHMGEMDKPWNCPHGRPTMRHLANLSEWTPWCEADSPTDWAAWLTRRK</sequence>
<dbReference type="InterPro" id="IPR042121">
    <property type="entry name" value="MutL_C_regsub"/>
</dbReference>
<dbReference type="EMBL" id="CAVMBE010000096">
    <property type="protein sequence ID" value="CAK4033866.1"/>
    <property type="molecule type" value="Genomic_DNA"/>
</dbReference>
<feature type="compositionally biased region" description="Acidic residues" evidence="4">
    <location>
        <begin position="673"/>
        <end position="682"/>
    </location>
</feature>
<dbReference type="Gene3D" id="3.30.1370.100">
    <property type="entry name" value="MutL, C-terminal domain, regulatory subdomain"/>
    <property type="match status" value="1"/>
</dbReference>
<dbReference type="InterPro" id="IPR038973">
    <property type="entry name" value="MutL/Mlh/Pms-like"/>
</dbReference>
<dbReference type="SUPFAM" id="SSF54211">
    <property type="entry name" value="Ribosomal protein S5 domain 2-like"/>
    <property type="match status" value="1"/>
</dbReference>
<dbReference type="FunFam" id="3.30.1370.100:FF:000001">
    <property type="entry name" value="Mismatch repair endonuclease pms1, putative"/>
    <property type="match status" value="1"/>
</dbReference>
<dbReference type="Gene3D" id="3.30.1540.20">
    <property type="entry name" value="MutL, C-terminal domain, dimerisation subdomain"/>
    <property type="match status" value="1"/>
</dbReference>
<evidence type="ECO:0000256" key="3">
    <source>
        <dbReference type="ARBA" id="ARBA00070941"/>
    </source>
</evidence>
<dbReference type="AlphaFoldDB" id="A0AAI8Z7M2"/>
<evidence type="ECO:0000256" key="2">
    <source>
        <dbReference type="ARBA" id="ARBA00022763"/>
    </source>
</evidence>
<dbReference type="GO" id="GO:0000710">
    <property type="term" value="P:meiotic mismatch repair"/>
    <property type="evidence" value="ECO:0007669"/>
    <property type="project" value="UniProtKB-ARBA"/>
</dbReference>
<protein>
    <recommendedName>
        <fullName evidence="3">DNA mismatch repair protein PMS1</fullName>
    </recommendedName>
</protein>
<dbReference type="SUPFAM" id="SSF55874">
    <property type="entry name" value="ATPase domain of HSP90 chaperone/DNA topoisomerase II/histidine kinase"/>
    <property type="match status" value="1"/>
</dbReference>
<comment type="caution">
    <text evidence="7">The sequence shown here is derived from an EMBL/GenBank/DDBJ whole genome shotgun (WGS) entry which is preliminary data.</text>
</comment>
<evidence type="ECO:0000259" key="5">
    <source>
        <dbReference type="SMART" id="SM00853"/>
    </source>
</evidence>
<dbReference type="GO" id="GO:0030983">
    <property type="term" value="F:mismatched DNA binding"/>
    <property type="evidence" value="ECO:0007669"/>
    <property type="project" value="InterPro"/>
</dbReference>
<dbReference type="CDD" id="cd16926">
    <property type="entry name" value="HATPase_MutL-MLH-PMS-like"/>
    <property type="match status" value="1"/>
</dbReference>
<dbReference type="Pfam" id="PF01119">
    <property type="entry name" value="DNA_mis_repair"/>
    <property type="match status" value="1"/>
</dbReference>
<dbReference type="InterPro" id="IPR042120">
    <property type="entry name" value="MutL_C_dimsub"/>
</dbReference>
<keyword evidence="2" id="KW-0227">DNA damage</keyword>
<dbReference type="GO" id="GO:0140664">
    <property type="term" value="F:ATP-dependent DNA damage sensor activity"/>
    <property type="evidence" value="ECO:0007669"/>
    <property type="project" value="InterPro"/>
</dbReference>
<dbReference type="CDD" id="cd03484">
    <property type="entry name" value="MutL_Trans_hPMS_2_like"/>
    <property type="match status" value="1"/>
</dbReference>
<dbReference type="InterPro" id="IPR036890">
    <property type="entry name" value="HATPase_C_sf"/>
</dbReference>
<dbReference type="Proteomes" id="UP001296104">
    <property type="component" value="Unassembled WGS sequence"/>
</dbReference>
<keyword evidence="8" id="KW-1185">Reference proteome</keyword>
<evidence type="ECO:0000259" key="6">
    <source>
        <dbReference type="SMART" id="SM01340"/>
    </source>
</evidence>
<dbReference type="PANTHER" id="PTHR10073">
    <property type="entry name" value="DNA MISMATCH REPAIR PROTEIN MLH, PMS, MUTL"/>
    <property type="match status" value="1"/>
</dbReference>
<feature type="compositionally biased region" description="Basic and acidic residues" evidence="4">
    <location>
        <begin position="662"/>
        <end position="672"/>
    </location>
</feature>
<gene>
    <name evidence="7" type="ORF">LECACI_7A009024</name>
</gene>
<dbReference type="GO" id="GO:0005524">
    <property type="term" value="F:ATP binding"/>
    <property type="evidence" value="ECO:0007669"/>
    <property type="project" value="InterPro"/>
</dbReference>
<feature type="compositionally biased region" description="Acidic residues" evidence="4">
    <location>
        <begin position="690"/>
        <end position="703"/>
    </location>
</feature>
<feature type="domain" description="DNA mismatch repair protein S5" evidence="6">
    <location>
        <begin position="216"/>
        <end position="359"/>
    </location>
</feature>
<name>A0AAI8Z7M2_9PEZI</name>
<dbReference type="Pfam" id="PF08676">
    <property type="entry name" value="MutL_C"/>
    <property type="match status" value="1"/>
</dbReference>
<evidence type="ECO:0000256" key="1">
    <source>
        <dbReference type="ARBA" id="ARBA00006082"/>
    </source>
</evidence>
<dbReference type="GO" id="GO:0032389">
    <property type="term" value="C:MutLalpha complex"/>
    <property type="evidence" value="ECO:0007669"/>
    <property type="project" value="TreeGrafter"/>
</dbReference>
<dbReference type="GO" id="GO:0016887">
    <property type="term" value="F:ATP hydrolysis activity"/>
    <property type="evidence" value="ECO:0007669"/>
    <property type="project" value="InterPro"/>
</dbReference>
<evidence type="ECO:0000313" key="7">
    <source>
        <dbReference type="EMBL" id="CAK4033866.1"/>
    </source>
</evidence>
<feature type="region of interest" description="Disordered" evidence="4">
    <location>
        <begin position="650"/>
        <end position="713"/>
    </location>
</feature>
<dbReference type="Gene3D" id="3.30.565.10">
    <property type="entry name" value="Histidine kinase-like ATPase, C-terminal domain"/>
    <property type="match status" value="1"/>
</dbReference>